<evidence type="ECO:0000256" key="2">
    <source>
        <dbReference type="SAM" id="Phobius"/>
    </source>
</evidence>
<keyword evidence="4" id="KW-1185">Reference proteome</keyword>
<evidence type="ECO:0000313" key="4">
    <source>
        <dbReference type="Proteomes" id="UP000054845"/>
    </source>
</evidence>
<dbReference type="EMBL" id="CCYA01000253">
    <property type="protein sequence ID" value="CEH16918.1"/>
    <property type="molecule type" value="Genomic_DNA"/>
</dbReference>
<keyword evidence="2" id="KW-1133">Transmembrane helix</keyword>
<dbReference type="OrthoDB" id="100006at2759"/>
<keyword evidence="2" id="KW-0812">Transmembrane</keyword>
<organism evidence="3 4">
    <name type="scientific">Ceraceosorus bombacis</name>
    <dbReference type="NCBI Taxonomy" id="401625"/>
    <lineage>
        <taxon>Eukaryota</taxon>
        <taxon>Fungi</taxon>
        <taxon>Dikarya</taxon>
        <taxon>Basidiomycota</taxon>
        <taxon>Ustilaginomycotina</taxon>
        <taxon>Exobasidiomycetes</taxon>
        <taxon>Ceraceosorales</taxon>
        <taxon>Ceraceosoraceae</taxon>
        <taxon>Ceraceosorus</taxon>
    </lineage>
</organism>
<dbReference type="AlphaFoldDB" id="A0A0P1BKG3"/>
<dbReference type="STRING" id="401625.A0A0P1BKG3"/>
<dbReference type="Proteomes" id="UP000054845">
    <property type="component" value="Unassembled WGS sequence"/>
</dbReference>
<name>A0A0P1BKG3_9BASI</name>
<proteinExistence type="predicted"/>
<feature type="transmembrane region" description="Helical" evidence="2">
    <location>
        <begin position="62"/>
        <end position="87"/>
    </location>
</feature>
<feature type="region of interest" description="Disordered" evidence="1">
    <location>
        <begin position="98"/>
        <end position="183"/>
    </location>
</feature>
<dbReference type="Gene3D" id="1.20.1070.10">
    <property type="entry name" value="Rhodopsin 7-helix transmembrane proteins"/>
    <property type="match status" value="1"/>
</dbReference>
<reference evidence="4" key="1">
    <citation type="submission" date="2014-09" db="EMBL/GenBank/DDBJ databases">
        <authorList>
            <person name="Sharma Rahul"/>
            <person name="Thines Marco"/>
        </authorList>
    </citation>
    <scope>NUCLEOTIDE SEQUENCE [LARGE SCALE GENOMIC DNA]</scope>
</reference>
<feature type="compositionally biased region" description="Basic and acidic residues" evidence="1">
    <location>
        <begin position="101"/>
        <end position="111"/>
    </location>
</feature>
<sequence length="221" mass="24111">MILVLPLHAFTLAVERHMVWLWPIVWAIGLVVNGFAFGFVGYSNAGGFCNIASGRGGRYFNAIFTFVPRGFVVVVILILYTHLFFFLRRTNLFSSMSHRLSSHDHGNHPGDAEENAFGTPSQLVGRDQKGSHPPNGILQNGLEQGPRRGSAATTTSSSALGGGSTVSGQNRTPDSYKASGEEDAPAVTLLGKNDIEMVECANFCRAHDDRNAWRGRSFFQH</sequence>
<accession>A0A0P1BKG3</accession>
<feature type="compositionally biased region" description="Low complexity" evidence="1">
    <location>
        <begin position="149"/>
        <end position="159"/>
    </location>
</feature>
<feature type="transmembrane region" description="Helical" evidence="2">
    <location>
        <begin position="20"/>
        <end position="42"/>
    </location>
</feature>
<evidence type="ECO:0000313" key="3">
    <source>
        <dbReference type="EMBL" id="CEH16918.1"/>
    </source>
</evidence>
<evidence type="ECO:0000256" key="1">
    <source>
        <dbReference type="SAM" id="MobiDB-lite"/>
    </source>
</evidence>
<protein>
    <submittedName>
        <fullName evidence="3">Uncharacterized protein</fullName>
    </submittedName>
</protein>
<keyword evidence="2" id="KW-0472">Membrane</keyword>